<name>A0A426U541_9CHLR</name>
<dbReference type="SMART" id="SM00448">
    <property type="entry name" value="REC"/>
    <property type="match status" value="1"/>
</dbReference>
<evidence type="ECO:0000256" key="1">
    <source>
        <dbReference type="ARBA" id="ARBA00022553"/>
    </source>
</evidence>
<evidence type="ECO:0000313" key="5">
    <source>
        <dbReference type="Proteomes" id="UP000280307"/>
    </source>
</evidence>
<dbReference type="Gene3D" id="3.40.50.2300">
    <property type="match status" value="1"/>
</dbReference>
<evidence type="ECO:0000313" key="4">
    <source>
        <dbReference type="EMBL" id="RRR75028.1"/>
    </source>
</evidence>
<dbReference type="Pfam" id="PF00072">
    <property type="entry name" value="Response_reg"/>
    <property type="match status" value="1"/>
</dbReference>
<dbReference type="PANTHER" id="PTHR44591:SF3">
    <property type="entry name" value="RESPONSE REGULATORY DOMAIN-CONTAINING PROTEIN"/>
    <property type="match status" value="1"/>
</dbReference>
<dbReference type="InterPro" id="IPR001789">
    <property type="entry name" value="Sig_transdc_resp-reg_receiver"/>
</dbReference>
<dbReference type="EMBL" id="RSAS01000219">
    <property type="protein sequence ID" value="RRR75028.1"/>
    <property type="molecule type" value="Genomic_DNA"/>
</dbReference>
<reference evidence="4 5" key="1">
    <citation type="submission" date="2018-12" db="EMBL/GenBank/DDBJ databases">
        <title>Genome Sequence of Candidatus Viridilinea halotolerans isolated from saline sulfide-rich spring.</title>
        <authorList>
            <person name="Grouzdev D.S."/>
            <person name="Burganskaya E.I."/>
            <person name="Krutkina M.S."/>
            <person name="Sukhacheva M.V."/>
            <person name="Gorlenko V.M."/>
        </authorList>
    </citation>
    <scope>NUCLEOTIDE SEQUENCE [LARGE SCALE GENOMIC DNA]</scope>
    <source>
        <strain evidence="4">Chok-6</strain>
    </source>
</reference>
<dbReference type="Proteomes" id="UP000280307">
    <property type="component" value="Unassembled WGS sequence"/>
</dbReference>
<dbReference type="InterPro" id="IPR011006">
    <property type="entry name" value="CheY-like_superfamily"/>
</dbReference>
<dbReference type="SUPFAM" id="SSF52172">
    <property type="entry name" value="CheY-like"/>
    <property type="match status" value="1"/>
</dbReference>
<accession>A0A426U541</accession>
<keyword evidence="1 2" id="KW-0597">Phosphoprotein</keyword>
<evidence type="ECO:0000259" key="3">
    <source>
        <dbReference type="PROSITE" id="PS50110"/>
    </source>
</evidence>
<dbReference type="AlphaFoldDB" id="A0A426U541"/>
<comment type="caution">
    <text evidence="4">The sequence shown here is derived from an EMBL/GenBank/DDBJ whole genome shotgun (WGS) entry which is preliminary data.</text>
</comment>
<dbReference type="PANTHER" id="PTHR44591">
    <property type="entry name" value="STRESS RESPONSE REGULATOR PROTEIN 1"/>
    <property type="match status" value="1"/>
</dbReference>
<evidence type="ECO:0000256" key="2">
    <source>
        <dbReference type="PROSITE-ProRule" id="PRU00169"/>
    </source>
</evidence>
<protein>
    <submittedName>
        <fullName evidence="4">Response regulator</fullName>
    </submittedName>
</protein>
<feature type="domain" description="Response regulatory" evidence="3">
    <location>
        <begin position="5"/>
        <end position="122"/>
    </location>
</feature>
<proteinExistence type="predicted"/>
<sequence>MPAWQIYIVDDDPAAAMITQRGLQTLLGERFSVMVASSPNAAWLACATGNVDLLIVDPNPHGNAAASLVRAVRTFRPAIPVLVLTAYDSPGLRMKMREFSVARYVAKPIDLRELAPIVHAILHAERPLVATVGPSLTALSVSGSSGK</sequence>
<dbReference type="PROSITE" id="PS50110">
    <property type="entry name" value="RESPONSE_REGULATORY"/>
    <property type="match status" value="1"/>
</dbReference>
<dbReference type="GO" id="GO:0000160">
    <property type="term" value="P:phosphorelay signal transduction system"/>
    <property type="evidence" value="ECO:0007669"/>
    <property type="project" value="InterPro"/>
</dbReference>
<gene>
    <name evidence="4" type="ORF">EI684_05680</name>
</gene>
<dbReference type="CDD" id="cd00156">
    <property type="entry name" value="REC"/>
    <property type="match status" value="1"/>
</dbReference>
<organism evidence="4 5">
    <name type="scientific">Candidatus Viridilinea halotolerans</name>
    <dbReference type="NCBI Taxonomy" id="2491704"/>
    <lineage>
        <taxon>Bacteria</taxon>
        <taxon>Bacillati</taxon>
        <taxon>Chloroflexota</taxon>
        <taxon>Chloroflexia</taxon>
        <taxon>Chloroflexales</taxon>
        <taxon>Chloroflexineae</taxon>
        <taxon>Oscillochloridaceae</taxon>
        <taxon>Candidatus Viridilinea</taxon>
    </lineage>
</organism>
<dbReference type="InterPro" id="IPR050595">
    <property type="entry name" value="Bact_response_regulator"/>
</dbReference>
<feature type="modified residue" description="4-aspartylphosphate" evidence="2">
    <location>
        <position position="57"/>
    </location>
</feature>